<keyword evidence="8" id="KW-0067">ATP-binding</keyword>
<evidence type="ECO:0000313" key="14">
    <source>
        <dbReference type="EMBL" id="KTD28782.1"/>
    </source>
</evidence>
<dbReference type="Proteomes" id="UP000054908">
    <property type="component" value="Unassembled WGS sequence"/>
</dbReference>
<dbReference type="GO" id="GO:0046654">
    <property type="term" value="P:tetrahydrofolate biosynthetic process"/>
    <property type="evidence" value="ECO:0007669"/>
    <property type="project" value="UniProtKB-UniPathway"/>
</dbReference>
<keyword evidence="5" id="KW-0808">Transferase</keyword>
<dbReference type="GO" id="GO:0005524">
    <property type="term" value="F:ATP binding"/>
    <property type="evidence" value="ECO:0007669"/>
    <property type="project" value="UniProtKB-KW"/>
</dbReference>
<dbReference type="UniPathway" id="UPA00077">
    <property type="reaction ID" value="UER00155"/>
</dbReference>
<evidence type="ECO:0000256" key="4">
    <source>
        <dbReference type="ARBA" id="ARBA00016218"/>
    </source>
</evidence>
<sequence length="158" mass="18184">MTLCYLGLGSNLNSPERQLRRAVNVLRKLPKSCITQIASFYRSEAWGRKTQPKFCNTVIALQTQLSPQQLLCYCHKIEHQQQRVRRLQWGSRTLDIDILLYGTQKIATVDLKIPHPRITERDFVFLPLLEIAPSLTINGLKLKDLIANKPCSAQKMRI</sequence>
<dbReference type="Gene3D" id="3.30.70.560">
    <property type="entry name" value="7,8-Dihydro-6-hydroxymethylpterin-pyrophosphokinase HPPK"/>
    <property type="match status" value="1"/>
</dbReference>
<name>A0A0W0W9A5_9GAMM</name>
<feature type="domain" description="7,8-dihydro-6-hydroxymethylpterin-pyrophosphokinase" evidence="13">
    <location>
        <begin position="5"/>
        <end position="133"/>
    </location>
</feature>
<dbReference type="RefSeq" id="WP_058451758.1">
    <property type="nucleotide sequence ID" value="NZ_CAAAIB010000011.1"/>
</dbReference>
<evidence type="ECO:0000256" key="5">
    <source>
        <dbReference type="ARBA" id="ARBA00022679"/>
    </source>
</evidence>
<dbReference type="GO" id="GO:0016301">
    <property type="term" value="F:kinase activity"/>
    <property type="evidence" value="ECO:0007669"/>
    <property type="project" value="UniProtKB-KW"/>
</dbReference>
<protein>
    <recommendedName>
        <fullName evidence="4">2-amino-4-hydroxy-6-hydroxymethyldihydropteridine pyrophosphokinase</fullName>
        <ecNumber evidence="3">2.7.6.3</ecNumber>
    </recommendedName>
    <alternativeName>
        <fullName evidence="11">6-hydroxymethyl-7,8-dihydropterin pyrophosphokinase</fullName>
    </alternativeName>
    <alternativeName>
        <fullName evidence="12">7,8-dihydro-6-hydroxymethylpterin-pyrophosphokinase</fullName>
    </alternativeName>
</protein>
<dbReference type="AlphaFoldDB" id="A0A0W0W9A5"/>
<dbReference type="OrthoDB" id="9808041at2"/>
<gene>
    <name evidence="14" type="primary">folK</name>
    <name evidence="14" type="ORF">Lmac_0951</name>
</gene>
<dbReference type="STRING" id="466.Lmac_0951"/>
<dbReference type="PANTHER" id="PTHR43071:SF1">
    <property type="entry name" value="2-AMINO-4-HYDROXY-6-HYDROXYMETHYLDIHYDROPTERIDINE PYROPHOSPHOKINASE"/>
    <property type="match status" value="1"/>
</dbReference>
<evidence type="ECO:0000256" key="8">
    <source>
        <dbReference type="ARBA" id="ARBA00022840"/>
    </source>
</evidence>
<dbReference type="SUPFAM" id="SSF55083">
    <property type="entry name" value="6-hydroxymethyl-7,8-dihydropterin pyrophosphokinase, HPPK"/>
    <property type="match status" value="1"/>
</dbReference>
<evidence type="ECO:0000256" key="9">
    <source>
        <dbReference type="ARBA" id="ARBA00022909"/>
    </source>
</evidence>
<proteinExistence type="inferred from homology"/>
<comment type="function">
    <text evidence="10">Catalyzes the transfer of pyrophosphate from adenosine triphosphate (ATP) to 6-hydroxymethyl-7,8-dihydropterin, an enzymatic step in folate biosynthesis pathway.</text>
</comment>
<comment type="similarity">
    <text evidence="2">Belongs to the HPPK family.</text>
</comment>
<dbReference type="Pfam" id="PF01288">
    <property type="entry name" value="HPPK"/>
    <property type="match status" value="1"/>
</dbReference>
<dbReference type="CDD" id="cd00483">
    <property type="entry name" value="HPPK"/>
    <property type="match status" value="1"/>
</dbReference>
<evidence type="ECO:0000256" key="7">
    <source>
        <dbReference type="ARBA" id="ARBA00022777"/>
    </source>
</evidence>
<dbReference type="InterPro" id="IPR000550">
    <property type="entry name" value="Hppk"/>
</dbReference>
<organism evidence="14 15">
    <name type="scientific">Legionella maceachernii</name>
    <dbReference type="NCBI Taxonomy" id="466"/>
    <lineage>
        <taxon>Bacteria</taxon>
        <taxon>Pseudomonadati</taxon>
        <taxon>Pseudomonadota</taxon>
        <taxon>Gammaproteobacteria</taxon>
        <taxon>Legionellales</taxon>
        <taxon>Legionellaceae</taxon>
        <taxon>Legionella</taxon>
    </lineage>
</organism>
<keyword evidence="6" id="KW-0547">Nucleotide-binding</keyword>
<dbReference type="PANTHER" id="PTHR43071">
    <property type="entry name" value="2-AMINO-4-HYDROXY-6-HYDROXYMETHYLDIHYDROPTERIDINE PYROPHOSPHOKINASE"/>
    <property type="match status" value="1"/>
</dbReference>
<reference evidence="14 15" key="1">
    <citation type="submission" date="2015-11" db="EMBL/GenBank/DDBJ databases">
        <title>Genomic analysis of 38 Legionella species identifies large and diverse effector repertoires.</title>
        <authorList>
            <person name="Burstein D."/>
            <person name="Amaro F."/>
            <person name="Zusman T."/>
            <person name="Lifshitz Z."/>
            <person name="Cohen O."/>
            <person name="Gilbert J.A."/>
            <person name="Pupko T."/>
            <person name="Shuman H.A."/>
            <person name="Segal G."/>
        </authorList>
    </citation>
    <scope>NUCLEOTIDE SEQUENCE [LARGE SCALE GENOMIC DNA]</scope>
    <source>
        <strain evidence="14 15">PX-1-G2-E2</strain>
    </source>
</reference>
<evidence type="ECO:0000256" key="1">
    <source>
        <dbReference type="ARBA" id="ARBA00005051"/>
    </source>
</evidence>
<evidence type="ECO:0000259" key="13">
    <source>
        <dbReference type="Pfam" id="PF01288"/>
    </source>
</evidence>
<evidence type="ECO:0000313" key="15">
    <source>
        <dbReference type="Proteomes" id="UP000054908"/>
    </source>
</evidence>
<evidence type="ECO:0000256" key="11">
    <source>
        <dbReference type="ARBA" id="ARBA00029766"/>
    </source>
</evidence>
<comment type="pathway">
    <text evidence="1">Cofactor biosynthesis; tetrahydrofolate biosynthesis; 2-amino-4-hydroxy-6-hydroxymethyl-7,8-dihydropteridine diphosphate from 7,8-dihydroneopterin triphosphate: step 4/4.</text>
</comment>
<dbReference type="EMBL" id="LNYL01000025">
    <property type="protein sequence ID" value="KTD28782.1"/>
    <property type="molecule type" value="Genomic_DNA"/>
</dbReference>
<dbReference type="PATRIC" id="fig|466.6.peg.1015"/>
<comment type="caution">
    <text evidence="14">The sequence shown here is derived from an EMBL/GenBank/DDBJ whole genome shotgun (WGS) entry which is preliminary data.</text>
</comment>
<dbReference type="GO" id="GO:0046656">
    <property type="term" value="P:folic acid biosynthetic process"/>
    <property type="evidence" value="ECO:0007669"/>
    <property type="project" value="UniProtKB-KW"/>
</dbReference>
<keyword evidence="15" id="KW-1185">Reference proteome</keyword>
<keyword evidence="7 14" id="KW-0418">Kinase</keyword>
<evidence type="ECO:0000256" key="2">
    <source>
        <dbReference type="ARBA" id="ARBA00005810"/>
    </source>
</evidence>
<evidence type="ECO:0000256" key="3">
    <source>
        <dbReference type="ARBA" id="ARBA00013253"/>
    </source>
</evidence>
<keyword evidence="9" id="KW-0289">Folate biosynthesis</keyword>
<dbReference type="EC" id="2.7.6.3" evidence="3"/>
<evidence type="ECO:0000256" key="10">
    <source>
        <dbReference type="ARBA" id="ARBA00029409"/>
    </source>
</evidence>
<dbReference type="GO" id="GO:0003848">
    <property type="term" value="F:2-amino-4-hydroxy-6-hydroxymethyldihydropteridine diphosphokinase activity"/>
    <property type="evidence" value="ECO:0007669"/>
    <property type="project" value="UniProtKB-EC"/>
</dbReference>
<accession>A0A0W0W9A5</accession>
<evidence type="ECO:0000256" key="6">
    <source>
        <dbReference type="ARBA" id="ARBA00022741"/>
    </source>
</evidence>
<dbReference type="NCBIfam" id="TIGR01498">
    <property type="entry name" value="folK"/>
    <property type="match status" value="1"/>
</dbReference>
<dbReference type="InterPro" id="IPR035907">
    <property type="entry name" value="Hppk_sf"/>
</dbReference>
<evidence type="ECO:0000256" key="12">
    <source>
        <dbReference type="ARBA" id="ARBA00033413"/>
    </source>
</evidence>